<dbReference type="PIRSF" id="PIRSF000876">
    <property type="entry name" value="RR_chemtxs_CheB"/>
    <property type="match status" value="1"/>
</dbReference>
<keyword evidence="3 6" id="KW-0378">Hydrolase</keyword>
<feature type="domain" description="Response regulatory" evidence="8">
    <location>
        <begin position="11"/>
        <end position="128"/>
    </location>
</feature>
<dbReference type="GO" id="GO:0008984">
    <property type="term" value="F:protein-glutamate methylesterase activity"/>
    <property type="evidence" value="ECO:0007669"/>
    <property type="project" value="UniProtKB-EC"/>
</dbReference>
<feature type="modified residue" description="4-aspartylphosphate" evidence="7">
    <location>
        <position position="62"/>
    </location>
</feature>
<dbReference type="Pfam" id="PF00072">
    <property type="entry name" value="Response_reg"/>
    <property type="match status" value="1"/>
</dbReference>
<protein>
    <recommendedName>
        <fullName evidence="4">protein-glutamate methylesterase</fullName>
        <ecNumber evidence="4">3.1.1.61</ecNumber>
    </recommendedName>
</protein>
<reference evidence="10 11" key="1">
    <citation type="submission" date="2019-07" db="EMBL/GenBank/DDBJ databases">
        <title>Whole genome shotgun sequence of Adhaeribacter aerolatus NBRC 106133.</title>
        <authorList>
            <person name="Hosoyama A."/>
            <person name="Uohara A."/>
            <person name="Ohji S."/>
            <person name="Ichikawa N."/>
        </authorList>
    </citation>
    <scope>NUCLEOTIDE SEQUENCE [LARGE SCALE GENOMIC DNA]</scope>
    <source>
        <strain evidence="10 11">NBRC 106133</strain>
    </source>
</reference>
<dbReference type="RefSeq" id="WP_146900571.1">
    <property type="nucleotide sequence ID" value="NZ_BJYS01000027.1"/>
</dbReference>
<evidence type="ECO:0000256" key="5">
    <source>
        <dbReference type="ARBA" id="ARBA00048267"/>
    </source>
</evidence>
<dbReference type="Gene3D" id="3.40.50.2300">
    <property type="match status" value="1"/>
</dbReference>
<evidence type="ECO:0000256" key="1">
    <source>
        <dbReference type="ARBA" id="ARBA00022490"/>
    </source>
</evidence>
<dbReference type="EMBL" id="BJYS01000027">
    <property type="protein sequence ID" value="GEO05802.1"/>
    <property type="molecule type" value="Genomic_DNA"/>
</dbReference>
<dbReference type="SUPFAM" id="SSF52738">
    <property type="entry name" value="Methylesterase CheB, C-terminal domain"/>
    <property type="match status" value="1"/>
</dbReference>
<comment type="catalytic activity">
    <reaction evidence="5">
        <text>[protein]-L-glutamate 5-O-methyl ester + H2O = L-glutamyl-[protein] + methanol + H(+)</text>
        <dbReference type="Rhea" id="RHEA:23236"/>
        <dbReference type="Rhea" id="RHEA-COMP:10208"/>
        <dbReference type="Rhea" id="RHEA-COMP:10311"/>
        <dbReference type="ChEBI" id="CHEBI:15377"/>
        <dbReference type="ChEBI" id="CHEBI:15378"/>
        <dbReference type="ChEBI" id="CHEBI:17790"/>
        <dbReference type="ChEBI" id="CHEBI:29973"/>
        <dbReference type="ChEBI" id="CHEBI:82795"/>
        <dbReference type="EC" id="3.1.1.61"/>
    </reaction>
</comment>
<dbReference type="PANTHER" id="PTHR42872">
    <property type="entry name" value="PROTEIN-GLUTAMATE METHYLESTERASE/PROTEIN-GLUTAMINE GLUTAMINASE"/>
    <property type="match status" value="1"/>
</dbReference>
<keyword evidence="11" id="KW-1185">Reference proteome</keyword>
<feature type="active site" evidence="6">
    <location>
        <position position="181"/>
    </location>
</feature>
<evidence type="ECO:0000259" key="8">
    <source>
        <dbReference type="PROSITE" id="PS50110"/>
    </source>
</evidence>
<dbReference type="OrthoDB" id="1524092at2"/>
<dbReference type="InterPro" id="IPR011006">
    <property type="entry name" value="CheY-like_superfamily"/>
</dbReference>
<dbReference type="Proteomes" id="UP000321532">
    <property type="component" value="Unassembled WGS sequence"/>
</dbReference>
<dbReference type="SUPFAM" id="SSF52172">
    <property type="entry name" value="CheY-like"/>
    <property type="match status" value="1"/>
</dbReference>
<dbReference type="InterPro" id="IPR000673">
    <property type="entry name" value="Sig_transdc_resp-reg_Me-estase"/>
</dbReference>
<dbReference type="GO" id="GO:0006935">
    <property type="term" value="P:chemotaxis"/>
    <property type="evidence" value="ECO:0007669"/>
    <property type="project" value="UniProtKB-UniRule"/>
</dbReference>
<feature type="active site" evidence="6">
    <location>
        <position position="208"/>
    </location>
</feature>
<accession>A0A512B1H9</accession>
<dbReference type="InterPro" id="IPR008248">
    <property type="entry name" value="CheB-like"/>
</dbReference>
<dbReference type="Pfam" id="PF01339">
    <property type="entry name" value="CheB_methylest"/>
    <property type="match status" value="1"/>
</dbReference>
<feature type="active site" evidence="6">
    <location>
        <position position="307"/>
    </location>
</feature>
<evidence type="ECO:0000256" key="3">
    <source>
        <dbReference type="ARBA" id="ARBA00022801"/>
    </source>
</evidence>
<evidence type="ECO:0000256" key="6">
    <source>
        <dbReference type="PROSITE-ProRule" id="PRU00050"/>
    </source>
</evidence>
<sequence>MIWGSVIEKIKIIIADFSGFTRLVLTDILNAEVDLEVLDTAENGDDLLRKIKAEKPDLVIADYDLPKNSRLYCFRRIQQDYQIPILLLVSRDTVAEDFIFQTMKVGVYDYVKIPAHTILPQFRKIQEEILLKARAVMEIKKFQQSLAEPANKSGIGHNSEVAARRSNRYQQPRSFVVIGASTGGTKAIEYILGGIKPELKTVILVALHLPGRFTGIFSERLKRLTALKVMEGKIGTRLEAGKVIVAPGNKNMVITRHLGLRNDFRISFSEEPANEFDCPSVDILMNSVAALAGPCTLGVILTGMGKDGTIGTQTILNNGGDTVAQDEESSVIFGMAKSAIENRSIKKILNLTQIPDYINRFAEYHQI</sequence>
<name>A0A512B1H9_9BACT</name>
<evidence type="ECO:0000256" key="4">
    <source>
        <dbReference type="ARBA" id="ARBA00039140"/>
    </source>
</evidence>
<organism evidence="10 11">
    <name type="scientific">Adhaeribacter aerolatus</name>
    <dbReference type="NCBI Taxonomy" id="670289"/>
    <lineage>
        <taxon>Bacteria</taxon>
        <taxon>Pseudomonadati</taxon>
        <taxon>Bacteroidota</taxon>
        <taxon>Cytophagia</taxon>
        <taxon>Cytophagales</taxon>
        <taxon>Hymenobacteraceae</taxon>
        <taxon>Adhaeribacter</taxon>
    </lineage>
</organism>
<dbReference type="InterPro" id="IPR001789">
    <property type="entry name" value="Sig_transdc_resp-reg_receiver"/>
</dbReference>
<evidence type="ECO:0000259" key="9">
    <source>
        <dbReference type="PROSITE" id="PS50122"/>
    </source>
</evidence>
<evidence type="ECO:0000313" key="10">
    <source>
        <dbReference type="EMBL" id="GEO05802.1"/>
    </source>
</evidence>
<keyword evidence="1" id="KW-0963">Cytoplasm</keyword>
<feature type="domain" description="CheB-type methylesterase" evidence="9">
    <location>
        <begin position="172"/>
        <end position="354"/>
    </location>
</feature>
<dbReference type="PROSITE" id="PS50110">
    <property type="entry name" value="RESPONSE_REGULATORY"/>
    <property type="match status" value="1"/>
</dbReference>
<dbReference type="CDD" id="cd16432">
    <property type="entry name" value="CheB_Rec"/>
    <property type="match status" value="1"/>
</dbReference>
<dbReference type="InterPro" id="IPR035909">
    <property type="entry name" value="CheB_C"/>
</dbReference>
<dbReference type="Gene3D" id="3.40.50.180">
    <property type="entry name" value="Methylesterase CheB, C-terminal domain"/>
    <property type="match status" value="1"/>
</dbReference>
<evidence type="ECO:0000256" key="2">
    <source>
        <dbReference type="ARBA" id="ARBA00022500"/>
    </source>
</evidence>
<dbReference type="GO" id="GO:0000156">
    <property type="term" value="F:phosphorelay response regulator activity"/>
    <property type="evidence" value="ECO:0007669"/>
    <property type="project" value="InterPro"/>
</dbReference>
<dbReference type="PROSITE" id="PS50122">
    <property type="entry name" value="CHEB"/>
    <property type="match status" value="1"/>
</dbReference>
<dbReference type="EC" id="3.1.1.61" evidence="4"/>
<gene>
    <name evidence="10" type="primary">cheB</name>
    <name evidence="10" type="ORF">AAE02nite_34660</name>
</gene>
<keyword evidence="2 6" id="KW-0145">Chemotaxis</keyword>
<evidence type="ECO:0000256" key="7">
    <source>
        <dbReference type="PROSITE-ProRule" id="PRU00169"/>
    </source>
</evidence>
<keyword evidence="7" id="KW-0597">Phosphoprotein</keyword>
<proteinExistence type="predicted"/>
<comment type="caution">
    <text evidence="10">The sequence shown here is derived from an EMBL/GenBank/DDBJ whole genome shotgun (WGS) entry which is preliminary data.</text>
</comment>
<dbReference type="AlphaFoldDB" id="A0A512B1H9"/>
<dbReference type="GO" id="GO:0005737">
    <property type="term" value="C:cytoplasm"/>
    <property type="evidence" value="ECO:0007669"/>
    <property type="project" value="InterPro"/>
</dbReference>
<dbReference type="PANTHER" id="PTHR42872:SF6">
    <property type="entry name" value="PROTEIN-GLUTAMATE METHYLESTERASE_PROTEIN-GLUTAMINE GLUTAMINASE"/>
    <property type="match status" value="1"/>
</dbReference>
<evidence type="ECO:0000313" key="11">
    <source>
        <dbReference type="Proteomes" id="UP000321532"/>
    </source>
</evidence>